<protein>
    <recommendedName>
        <fullName evidence="5">Isochorismatase-like domain-containing protein</fullName>
    </recommendedName>
</protein>
<dbReference type="InterPro" id="IPR052347">
    <property type="entry name" value="Isochorismatase_Nicotinamidase"/>
</dbReference>
<evidence type="ECO:0000313" key="3">
    <source>
        <dbReference type="EMBL" id="OGZ13324.1"/>
    </source>
</evidence>
<dbReference type="Proteomes" id="UP000178636">
    <property type="component" value="Unassembled WGS sequence"/>
</dbReference>
<dbReference type="PANTHER" id="PTHR11080:SF2">
    <property type="entry name" value="LD05707P"/>
    <property type="match status" value="1"/>
</dbReference>
<dbReference type="STRING" id="1798664.A3C93_00200"/>
<evidence type="ECO:0000256" key="2">
    <source>
        <dbReference type="ARBA" id="ARBA00022801"/>
    </source>
</evidence>
<dbReference type="SUPFAM" id="SSF52499">
    <property type="entry name" value="Isochorismatase-like hydrolases"/>
    <property type="match status" value="1"/>
</dbReference>
<evidence type="ECO:0008006" key="5">
    <source>
        <dbReference type="Google" id="ProtNLM"/>
    </source>
</evidence>
<dbReference type="AlphaFoldDB" id="A0A1G2DI16"/>
<dbReference type="EMBL" id="MHLO01000005">
    <property type="protein sequence ID" value="OGZ13324.1"/>
    <property type="molecule type" value="Genomic_DNA"/>
</dbReference>
<proteinExistence type="inferred from homology"/>
<name>A0A1G2DI16_9BACT</name>
<comment type="caution">
    <text evidence="3">The sequence shown here is derived from an EMBL/GenBank/DDBJ whole genome shotgun (WGS) entry which is preliminary data.</text>
</comment>
<evidence type="ECO:0000313" key="4">
    <source>
        <dbReference type="Proteomes" id="UP000178636"/>
    </source>
</evidence>
<reference evidence="3 4" key="1">
    <citation type="journal article" date="2016" name="Nat. Commun.">
        <title>Thousands of microbial genomes shed light on interconnected biogeochemical processes in an aquifer system.</title>
        <authorList>
            <person name="Anantharaman K."/>
            <person name="Brown C.T."/>
            <person name="Hug L.A."/>
            <person name="Sharon I."/>
            <person name="Castelle C.J."/>
            <person name="Probst A.J."/>
            <person name="Thomas B.C."/>
            <person name="Singh A."/>
            <person name="Wilkins M.J."/>
            <person name="Karaoz U."/>
            <person name="Brodie E.L."/>
            <person name="Williams K.H."/>
            <person name="Hubbard S.S."/>
            <person name="Banfield J.F."/>
        </authorList>
    </citation>
    <scope>NUCLEOTIDE SEQUENCE [LARGE SCALE GENOMIC DNA]</scope>
</reference>
<dbReference type="InterPro" id="IPR036380">
    <property type="entry name" value="Isochorismatase-like_sf"/>
</dbReference>
<gene>
    <name evidence="3" type="ORF">A3C93_00200</name>
</gene>
<keyword evidence="2" id="KW-0378">Hydrolase</keyword>
<comment type="similarity">
    <text evidence="1">Belongs to the isochorismatase family.</text>
</comment>
<dbReference type="Gene3D" id="3.40.50.850">
    <property type="entry name" value="Isochorismatase-like"/>
    <property type="match status" value="1"/>
</dbReference>
<evidence type="ECO:0000256" key="1">
    <source>
        <dbReference type="ARBA" id="ARBA00006336"/>
    </source>
</evidence>
<dbReference type="PANTHER" id="PTHR11080">
    <property type="entry name" value="PYRAZINAMIDASE/NICOTINAMIDASE"/>
    <property type="match status" value="1"/>
</dbReference>
<accession>A0A1G2DI16</accession>
<sequence length="275" mass="30182">MAKALKVHLLVIDPQVDFMDASGSSLPVAGATQDMKRLSALIGRVGHKFEDIHVTLDSHHTIDVGHPGMWRDRDGQMPNPFTLIFGKDIENGIWTPRDPSLRARMLTYANTLEKNGNYNLMVWPEHCKIGSPGHNVEANLLASLEAWERKEFATVNYVTKGTNPFTEHYGALMAEVPDPNDPSTMLNGDFLAMLQDADIVGVAGEALSHCVKSTVDQIARNIGDEHIKKFHILTDCSNPVPQVGGGPDFPAIAKKWLGEMQSQGMTLVSSADFLK</sequence>
<organism evidence="3 4">
    <name type="scientific">Candidatus Lloydbacteria bacterium RIFCSPHIGHO2_02_FULL_54_17</name>
    <dbReference type="NCBI Taxonomy" id="1798664"/>
    <lineage>
        <taxon>Bacteria</taxon>
        <taxon>Candidatus Lloydiibacteriota</taxon>
    </lineage>
</organism>
<dbReference type="GO" id="GO:0016787">
    <property type="term" value="F:hydrolase activity"/>
    <property type="evidence" value="ECO:0007669"/>
    <property type="project" value="UniProtKB-KW"/>
</dbReference>